<name>A0ABY7EGS2_MYAAR</name>
<sequence length="119" mass="14092">MQLGMRKVCASWIPRVRTFEQKQQRIADSNTFLENKYRSRGKRFLESIITADEVWTSSEEAYRQFYLHHDNTPIHTYVDSKTTLAGLLDINTIQHPQFSPDLAPCDYWLFRIIRNVLRG</sequence>
<proteinExistence type="predicted"/>
<dbReference type="InterPro" id="IPR036397">
    <property type="entry name" value="RNaseH_sf"/>
</dbReference>
<accession>A0ABY7EGS2</accession>
<dbReference type="EMBL" id="CP111016">
    <property type="protein sequence ID" value="WAR06356.1"/>
    <property type="molecule type" value="Genomic_DNA"/>
</dbReference>
<dbReference type="Gene3D" id="3.30.420.10">
    <property type="entry name" value="Ribonuclease H-like superfamily/Ribonuclease H"/>
    <property type="match status" value="1"/>
</dbReference>
<gene>
    <name evidence="1" type="ORF">MAR_021725</name>
</gene>
<dbReference type="InterPro" id="IPR052709">
    <property type="entry name" value="Transposase-MT_Hybrid"/>
</dbReference>
<keyword evidence="2" id="KW-1185">Reference proteome</keyword>
<evidence type="ECO:0000313" key="1">
    <source>
        <dbReference type="EMBL" id="WAR06356.1"/>
    </source>
</evidence>
<evidence type="ECO:0000313" key="2">
    <source>
        <dbReference type="Proteomes" id="UP001164746"/>
    </source>
</evidence>
<dbReference type="PANTHER" id="PTHR46060:SF1">
    <property type="entry name" value="MARINER MOS1 TRANSPOSASE-LIKE PROTEIN"/>
    <property type="match status" value="1"/>
</dbReference>
<organism evidence="1 2">
    <name type="scientific">Mya arenaria</name>
    <name type="common">Soft-shell clam</name>
    <dbReference type="NCBI Taxonomy" id="6604"/>
    <lineage>
        <taxon>Eukaryota</taxon>
        <taxon>Metazoa</taxon>
        <taxon>Spiralia</taxon>
        <taxon>Lophotrochozoa</taxon>
        <taxon>Mollusca</taxon>
        <taxon>Bivalvia</taxon>
        <taxon>Autobranchia</taxon>
        <taxon>Heteroconchia</taxon>
        <taxon>Euheterodonta</taxon>
        <taxon>Imparidentia</taxon>
        <taxon>Neoheterodontei</taxon>
        <taxon>Myida</taxon>
        <taxon>Myoidea</taxon>
        <taxon>Myidae</taxon>
        <taxon>Mya</taxon>
    </lineage>
</organism>
<evidence type="ECO:0008006" key="3">
    <source>
        <dbReference type="Google" id="ProtNLM"/>
    </source>
</evidence>
<protein>
    <recommendedName>
        <fullName evidence="3">Transposase</fullName>
    </recommendedName>
</protein>
<dbReference type="Proteomes" id="UP001164746">
    <property type="component" value="Chromosome 5"/>
</dbReference>
<reference evidence="1" key="1">
    <citation type="submission" date="2022-11" db="EMBL/GenBank/DDBJ databases">
        <title>Centuries of genome instability and evolution in soft-shell clam transmissible cancer (bioRxiv).</title>
        <authorList>
            <person name="Hart S.F.M."/>
            <person name="Yonemitsu M.A."/>
            <person name="Giersch R.M."/>
            <person name="Beal B.F."/>
            <person name="Arriagada G."/>
            <person name="Davis B.W."/>
            <person name="Ostrander E.A."/>
            <person name="Goff S.P."/>
            <person name="Metzger M.J."/>
        </authorList>
    </citation>
    <scope>NUCLEOTIDE SEQUENCE</scope>
    <source>
        <strain evidence="1">MELC-2E11</strain>
        <tissue evidence="1">Siphon/mantle</tissue>
    </source>
</reference>
<dbReference type="PANTHER" id="PTHR46060">
    <property type="entry name" value="MARINER MOS1 TRANSPOSASE-LIKE PROTEIN"/>
    <property type="match status" value="1"/>
</dbReference>